<dbReference type="OrthoDB" id="38162at2157"/>
<organism evidence="1 2">
    <name type="scientific">Haladaptatus litoreus</name>
    <dbReference type="NCBI Taxonomy" id="553468"/>
    <lineage>
        <taxon>Archaea</taxon>
        <taxon>Methanobacteriati</taxon>
        <taxon>Methanobacteriota</taxon>
        <taxon>Stenosarchaea group</taxon>
        <taxon>Halobacteria</taxon>
        <taxon>Halobacteriales</taxon>
        <taxon>Haladaptataceae</taxon>
        <taxon>Haladaptatus</taxon>
    </lineage>
</organism>
<keyword evidence="2" id="KW-1185">Reference proteome</keyword>
<sequence>MFDDYEDLAAVWQDREFVSVADVIGQMRTREDIRGYVITEFSDIEWEFNGLLDYYREEKAFCDDFASVNAPVMFRLEPHARTAWSGDEIPIDVVVVNDTADHIEADISWEAFDDAGTMTIGVDGARIERITDAFTISTSGTSGSSDEVTATLETPTETVTTTERLWVLEGTSAANDGVTALVRGAISPNVAAADNGIAPQHELNKDTDVAIVTEVDDSVRAFAEDGGNVLLVPGSDGTMSDDSPFEFRELPATESWNLVSSLFYSDSELVDDIVTDRRQGWAFDDLYPYAVVTDIEESDDVHVGYIEGWLVNKGSPLLTRQFGAGTITACTFRITDMYGNHPTATTLMSNVIGRVTNE</sequence>
<evidence type="ECO:0000313" key="2">
    <source>
        <dbReference type="Proteomes" id="UP000186914"/>
    </source>
</evidence>
<accession>A0A1N7D168</accession>
<reference evidence="2" key="1">
    <citation type="submission" date="2017-01" db="EMBL/GenBank/DDBJ databases">
        <authorList>
            <person name="Varghese N."/>
            <person name="Submissions S."/>
        </authorList>
    </citation>
    <scope>NUCLEOTIDE SEQUENCE [LARGE SCALE GENOMIC DNA]</scope>
    <source>
        <strain evidence="2">CGMCC 1.7737</strain>
    </source>
</reference>
<evidence type="ECO:0000313" key="1">
    <source>
        <dbReference type="EMBL" id="SIR69435.1"/>
    </source>
</evidence>
<protein>
    <submittedName>
        <fullName evidence="1">Uncharacterized protein</fullName>
    </submittedName>
</protein>
<name>A0A1N7D168_9EURY</name>
<proteinExistence type="predicted"/>
<dbReference type="EMBL" id="FTNO01000003">
    <property type="protein sequence ID" value="SIR69435.1"/>
    <property type="molecule type" value="Genomic_DNA"/>
</dbReference>
<gene>
    <name evidence="1" type="ORF">SAMN05421858_3391</name>
</gene>
<dbReference type="RefSeq" id="WP_076431284.1">
    <property type="nucleotide sequence ID" value="NZ_FTNO01000003.1"/>
</dbReference>
<dbReference type="AlphaFoldDB" id="A0A1N7D168"/>
<dbReference type="Proteomes" id="UP000186914">
    <property type="component" value="Unassembled WGS sequence"/>
</dbReference>